<keyword evidence="1" id="KW-1133">Transmembrane helix</keyword>
<evidence type="ECO:0000313" key="3">
    <source>
        <dbReference type="Proteomes" id="UP001642540"/>
    </source>
</evidence>
<protein>
    <recommendedName>
        <fullName evidence="4">Odorant receptor</fullName>
    </recommendedName>
</protein>
<keyword evidence="1" id="KW-0812">Transmembrane</keyword>
<feature type="transmembrane region" description="Helical" evidence="1">
    <location>
        <begin position="83"/>
        <end position="108"/>
    </location>
</feature>
<feature type="transmembrane region" description="Helical" evidence="1">
    <location>
        <begin position="221"/>
        <end position="245"/>
    </location>
</feature>
<accession>A0ABP1RHQ2</accession>
<dbReference type="Proteomes" id="UP001642540">
    <property type="component" value="Unassembled WGS sequence"/>
</dbReference>
<keyword evidence="1" id="KW-0472">Membrane</keyword>
<feature type="transmembrane region" description="Helical" evidence="1">
    <location>
        <begin position="251"/>
        <end position="270"/>
    </location>
</feature>
<keyword evidence="3" id="KW-1185">Reference proteome</keyword>
<sequence>MSLKTRFNKQISTKESILALVGFIHVCFAAIFIFVFCVLQGIRNKLEYYVELYQKLVGNDFMYKEIYERELANNAARFKVRFAILNILGIVITIATIAIPFAFGVFALQPLSPIRITIVEVLEIHPRVELTYLPLMLFISYLVFQVSDAAFLFIYLALMFLTSTEFWMNQFRPMSLSEVSIGNNNKNIMIRCRIGGNVKIESLFHFYKHYQIITNAFNNTYCFIGVSIHHCSALLMLVSALYLSIRYPEIIYLPGAGQLVPSGIVLLCILEYCEAVFIEGVYQSSADFLIQLKHLTTTHKWSDIPIP</sequence>
<gene>
    <name evidence="2" type="ORF">ODALV1_LOCUS22301</name>
</gene>
<name>A0ABP1RHQ2_9HEXA</name>
<reference evidence="2 3" key="1">
    <citation type="submission" date="2024-08" db="EMBL/GenBank/DDBJ databases">
        <authorList>
            <person name="Cucini C."/>
            <person name="Frati F."/>
        </authorList>
    </citation>
    <scope>NUCLEOTIDE SEQUENCE [LARGE SCALE GENOMIC DNA]</scope>
</reference>
<proteinExistence type="predicted"/>
<feature type="transmembrane region" description="Helical" evidence="1">
    <location>
        <begin position="150"/>
        <end position="168"/>
    </location>
</feature>
<organism evidence="2 3">
    <name type="scientific">Orchesella dallaii</name>
    <dbReference type="NCBI Taxonomy" id="48710"/>
    <lineage>
        <taxon>Eukaryota</taxon>
        <taxon>Metazoa</taxon>
        <taxon>Ecdysozoa</taxon>
        <taxon>Arthropoda</taxon>
        <taxon>Hexapoda</taxon>
        <taxon>Collembola</taxon>
        <taxon>Entomobryomorpha</taxon>
        <taxon>Entomobryoidea</taxon>
        <taxon>Orchesellidae</taxon>
        <taxon>Orchesellinae</taxon>
        <taxon>Orchesella</taxon>
    </lineage>
</organism>
<evidence type="ECO:0000256" key="1">
    <source>
        <dbReference type="SAM" id="Phobius"/>
    </source>
</evidence>
<evidence type="ECO:0000313" key="2">
    <source>
        <dbReference type="EMBL" id="CAL8128535.1"/>
    </source>
</evidence>
<evidence type="ECO:0008006" key="4">
    <source>
        <dbReference type="Google" id="ProtNLM"/>
    </source>
</evidence>
<dbReference type="EMBL" id="CAXLJM020000075">
    <property type="protein sequence ID" value="CAL8128535.1"/>
    <property type="molecule type" value="Genomic_DNA"/>
</dbReference>
<feature type="transmembrane region" description="Helical" evidence="1">
    <location>
        <begin position="20"/>
        <end position="42"/>
    </location>
</feature>
<comment type="caution">
    <text evidence="2">The sequence shown here is derived from an EMBL/GenBank/DDBJ whole genome shotgun (WGS) entry which is preliminary data.</text>
</comment>